<feature type="compositionally biased region" description="Low complexity" evidence="1">
    <location>
        <begin position="667"/>
        <end position="680"/>
    </location>
</feature>
<feature type="compositionally biased region" description="Polar residues" evidence="1">
    <location>
        <begin position="651"/>
        <end position="660"/>
    </location>
</feature>
<evidence type="ECO:0000256" key="1">
    <source>
        <dbReference type="SAM" id="MobiDB-lite"/>
    </source>
</evidence>
<dbReference type="OrthoDB" id="6762471at2759"/>
<dbReference type="PANTHER" id="PTHR46601:SF1">
    <property type="entry name" value="ADF-H DOMAIN-CONTAINING PROTEIN"/>
    <property type="match status" value="1"/>
</dbReference>
<name>A0A9P0FPZ0_BRAAE</name>
<evidence type="ECO:0000313" key="2">
    <source>
        <dbReference type="EMBL" id="CAH0562925.1"/>
    </source>
</evidence>
<evidence type="ECO:0000313" key="3">
    <source>
        <dbReference type="Proteomes" id="UP001154078"/>
    </source>
</evidence>
<sequence length="1252" mass="141623">MRLGAKERGADIYPSYHLIAEAKKKCYPANIKVTENEAEVPLLDLLIHTSQRLAQVQAGVILQNMSENCNTIEVYYKWGLEGSGGHSIYKQNVASNLEYADSNIILCTIVPLQMSQFNGNNQKIYWKNSTPSSTRYCRPIGFKIQKENAQNVKEMYNGIHILEMEPTLIVLGNREIKFKHIPICTMLDGKTVNILTDTASSQACNICKATPKDFNNLEKQQNKVCAEDNYKYICNFFVFLASSSSGQELLIQQSSFSMSEMSLSITLPTINEALALLDQSPVSAKRRIFETYLDNKVTRVAQNLRKALGVKNHMNTEFSDADATEIINSLREKFNDDDTSRSIRVQILTLLPLSWSVHKVMKVMGASEHMVRVAKTLVAADGILSVPTKKTGRELSSAVVSTVTNFYNDDEMSSIMPGKKDFISVRNDNGTKVQCQKRLVLCNLKELHKTFNSRHPEVKIGFSSFASLRPKHCILAGGCGTHTVCVCSIHQNIKLMILGVENVKQHLLTLMENNEIDEVNYKQWVSTPRETLETTIKNTDDFVDDFGEKLKALLPHNFIAKEQAAYLRRLKECLKEDEFIVIVDFAENYSFVVQDAAPGFHWNNDQATVYTVVIYYKKNNELTHRKVILKFPDWTSAEFEKTGRNWFRLGSQRSGNQPSQKQKRNAETANNSATTSNAETNKNRLTAEYHNELPKCTKDIFSSHHIEKKLLQTFKNQIKIITIKHKKIVKTYQGHILEDQEFTELENTDIIERAALILRQQILNMDPDRIPDEMTADDLIKGESTTPKAVHIFYKTLLSGASRRRKESSKCKRIVESLADNSIYAVSNGKIKPSKHITLGMALKSLTSSKKVVNLVNKFGHCCSYTVIEELETEATFVSTSRTQICPADITKTPNLLTGVAFDNFDRFVDTLTGKDTLHDTVGIIFQNIDIDATNAEGPIVVSNIVESNNDEPSTSNNKAKRKRRTFDAITEELQPYNKQAKMIETLLPENKEFRHSIPDCMESSQRIYLAWMASHALKISNTPMWVGFNSLIYWDNSPTQKVSYLTPTEKSVVYKTMVLTQKIAEECKEYYMQVTYDLAIAREALRIQARERPQFDNLFIHLGSFHVMMAYFKAVGKFIDNCGSSNIMVDCGLLASGSVNAFIIGKHFNRLKYHDNLLKIDETHPGLSIALQNGSFGVKRTPKPFSRQPIDLTLEQTIYADAPNKLTGIINNTNSISARQRWCKSHSIRSTIISHVLQKTGLKNTQDVTAD</sequence>
<protein>
    <submittedName>
        <fullName evidence="2">Uncharacterized protein</fullName>
    </submittedName>
</protein>
<dbReference type="Proteomes" id="UP001154078">
    <property type="component" value="Chromosome 8"/>
</dbReference>
<feature type="region of interest" description="Disordered" evidence="1">
    <location>
        <begin position="648"/>
        <end position="683"/>
    </location>
</feature>
<dbReference type="AlphaFoldDB" id="A0A9P0FPZ0"/>
<gene>
    <name evidence="2" type="ORF">MELIAE_LOCUS11938</name>
</gene>
<dbReference type="PANTHER" id="PTHR46601">
    <property type="entry name" value="ULP_PROTEASE DOMAIN-CONTAINING PROTEIN"/>
    <property type="match status" value="1"/>
</dbReference>
<reference evidence="2" key="1">
    <citation type="submission" date="2021-12" db="EMBL/GenBank/DDBJ databases">
        <authorList>
            <person name="King R."/>
        </authorList>
    </citation>
    <scope>NUCLEOTIDE SEQUENCE</scope>
</reference>
<proteinExistence type="predicted"/>
<keyword evidence="3" id="KW-1185">Reference proteome</keyword>
<organism evidence="2 3">
    <name type="scientific">Brassicogethes aeneus</name>
    <name type="common">Rape pollen beetle</name>
    <name type="synonym">Meligethes aeneus</name>
    <dbReference type="NCBI Taxonomy" id="1431903"/>
    <lineage>
        <taxon>Eukaryota</taxon>
        <taxon>Metazoa</taxon>
        <taxon>Ecdysozoa</taxon>
        <taxon>Arthropoda</taxon>
        <taxon>Hexapoda</taxon>
        <taxon>Insecta</taxon>
        <taxon>Pterygota</taxon>
        <taxon>Neoptera</taxon>
        <taxon>Endopterygota</taxon>
        <taxon>Coleoptera</taxon>
        <taxon>Polyphaga</taxon>
        <taxon>Cucujiformia</taxon>
        <taxon>Nitidulidae</taxon>
        <taxon>Meligethinae</taxon>
        <taxon>Brassicogethes</taxon>
    </lineage>
</organism>
<dbReference type="EMBL" id="OV121139">
    <property type="protein sequence ID" value="CAH0562925.1"/>
    <property type="molecule type" value="Genomic_DNA"/>
</dbReference>
<accession>A0A9P0FPZ0</accession>